<feature type="compositionally biased region" description="Basic and acidic residues" evidence="1">
    <location>
        <begin position="229"/>
        <end position="248"/>
    </location>
</feature>
<evidence type="ECO:0000313" key="2">
    <source>
        <dbReference type="EMBL" id="TNN83236.1"/>
    </source>
</evidence>
<feature type="compositionally biased region" description="Basic and acidic residues" evidence="1">
    <location>
        <begin position="195"/>
        <end position="204"/>
    </location>
</feature>
<protein>
    <submittedName>
        <fullName evidence="2">Uncharacterized protein</fullName>
    </submittedName>
</protein>
<feature type="region of interest" description="Disordered" evidence="1">
    <location>
        <begin position="228"/>
        <end position="248"/>
    </location>
</feature>
<evidence type="ECO:0000313" key="3">
    <source>
        <dbReference type="Proteomes" id="UP000314294"/>
    </source>
</evidence>
<dbReference type="EMBL" id="SRLO01000034">
    <property type="protein sequence ID" value="TNN83236.1"/>
    <property type="molecule type" value="Genomic_DNA"/>
</dbReference>
<proteinExistence type="predicted"/>
<comment type="caution">
    <text evidence="2">The sequence shown here is derived from an EMBL/GenBank/DDBJ whole genome shotgun (WGS) entry which is preliminary data.</text>
</comment>
<name>A0A4Z2IZC1_9TELE</name>
<dbReference type="Proteomes" id="UP000314294">
    <property type="component" value="Unassembled WGS sequence"/>
</dbReference>
<reference evidence="2 3" key="1">
    <citation type="submission" date="2019-03" db="EMBL/GenBank/DDBJ databases">
        <title>First draft genome of Liparis tanakae, snailfish: a comprehensive survey of snailfish specific genes.</title>
        <authorList>
            <person name="Kim W."/>
            <person name="Song I."/>
            <person name="Jeong J.-H."/>
            <person name="Kim D."/>
            <person name="Kim S."/>
            <person name="Ryu S."/>
            <person name="Song J.Y."/>
            <person name="Lee S.K."/>
        </authorList>
    </citation>
    <scope>NUCLEOTIDE SEQUENCE [LARGE SCALE GENOMIC DNA]</scope>
    <source>
        <tissue evidence="2">Muscle</tissue>
    </source>
</reference>
<feature type="region of interest" description="Disordered" evidence="1">
    <location>
        <begin position="195"/>
        <end position="216"/>
    </location>
</feature>
<evidence type="ECO:0000256" key="1">
    <source>
        <dbReference type="SAM" id="MobiDB-lite"/>
    </source>
</evidence>
<organism evidence="2 3">
    <name type="scientific">Liparis tanakae</name>
    <name type="common">Tanaka's snailfish</name>
    <dbReference type="NCBI Taxonomy" id="230148"/>
    <lineage>
        <taxon>Eukaryota</taxon>
        <taxon>Metazoa</taxon>
        <taxon>Chordata</taxon>
        <taxon>Craniata</taxon>
        <taxon>Vertebrata</taxon>
        <taxon>Euteleostomi</taxon>
        <taxon>Actinopterygii</taxon>
        <taxon>Neopterygii</taxon>
        <taxon>Teleostei</taxon>
        <taxon>Neoteleostei</taxon>
        <taxon>Acanthomorphata</taxon>
        <taxon>Eupercaria</taxon>
        <taxon>Perciformes</taxon>
        <taxon>Cottioidei</taxon>
        <taxon>Cottales</taxon>
        <taxon>Liparidae</taxon>
        <taxon>Liparis</taxon>
    </lineage>
</organism>
<keyword evidence="3" id="KW-1185">Reference proteome</keyword>
<feature type="region of interest" description="Disordered" evidence="1">
    <location>
        <begin position="85"/>
        <end position="113"/>
    </location>
</feature>
<gene>
    <name evidence="2" type="ORF">EYF80_006569</name>
</gene>
<accession>A0A4Z2IZC1</accession>
<dbReference type="AlphaFoldDB" id="A0A4Z2IZC1"/>
<sequence>MAESGLLRKKVLFCSTTRPQEVNLYYFGRNKRSPIDWSVQTGRAESGGMGEGCGSRFVIASQDALQTSGWHTAAQAAGSLVGLPVGAQRHKSPSGSSAAPDTLEDDGGASSIPKRWRAEAEQESSAAAWREHKEVGVRVQAAKLLHHLNREEEKLMTRALSVETRHPPEMWIDVEQCADSTASRQLYADTRLQHVDGNPMRERQSGSSTPSAVYGFSSMFGQRGKMTFRHTDIEQSGRKDRHQEDILD</sequence>